<organism evidence="1 2">
    <name type="scientific">Leptospira interrogans str. UI 12758</name>
    <dbReference type="NCBI Taxonomy" id="1049938"/>
    <lineage>
        <taxon>Bacteria</taxon>
        <taxon>Pseudomonadati</taxon>
        <taxon>Spirochaetota</taxon>
        <taxon>Spirochaetia</taxon>
        <taxon>Leptospirales</taxon>
        <taxon>Leptospiraceae</taxon>
        <taxon>Leptospira</taxon>
    </lineage>
</organism>
<dbReference type="AlphaFoldDB" id="A0A0E2D905"/>
<dbReference type="Proteomes" id="UP000001340">
    <property type="component" value="Unassembled WGS sequence"/>
</dbReference>
<evidence type="ECO:0000313" key="2">
    <source>
        <dbReference type="Proteomes" id="UP000001340"/>
    </source>
</evidence>
<reference evidence="1 2" key="1">
    <citation type="submission" date="2012-10" db="EMBL/GenBank/DDBJ databases">
        <authorList>
            <person name="Harkins D.M."/>
            <person name="Durkin A.S."/>
            <person name="Brinkac L.M."/>
            <person name="Haft D.H."/>
            <person name="Selengut J.D."/>
            <person name="Sanka R."/>
            <person name="DePew J."/>
            <person name="Purushe J."/>
            <person name="Chanthongthip A."/>
            <person name="Lattana O."/>
            <person name="Phetsouvanh R."/>
            <person name="Newton P.N."/>
            <person name="Vinetz J.M."/>
            <person name="Sutton G.G."/>
            <person name="Nierman W.C."/>
            <person name="Fouts D.E."/>
        </authorList>
    </citation>
    <scope>NUCLEOTIDE SEQUENCE [LARGE SCALE GENOMIC DNA]</scope>
    <source>
        <strain evidence="1 2">UI 12758</strain>
    </source>
</reference>
<proteinExistence type="predicted"/>
<protein>
    <submittedName>
        <fullName evidence="1">Uncharacterized protein</fullName>
    </submittedName>
</protein>
<evidence type="ECO:0000313" key="1">
    <source>
        <dbReference type="EMBL" id="EKR56371.1"/>
    </source>
</evidence>
<name>A0A0E2D905_LEPIR</name>
<accession>A0A0E2D905</accession>
<comment type="caution">
    <text evidence="1">The sequence shown here is derived from an EMBL/GenBank/DDBJ whole genome shotgun (WGS) entry which is preliminary data.</text>
</comment>
<gene>
    <name evidence="1" type="ORF">LEP1GSC105_3342</name>
</gene>
<dbReference type="EMBL" id="AHNR02000016">
    <property type="protein sequence ID" value="EKR56371.1"/>
    <property type="molecule type" value="Genomic_DNA"/>
</dbReference>
<sequence>MWELFCFVVNTYYEDPQKYIENKREILQRLHDHFGINRFF</sequence>